<proteinExistence type="inferred from homology"/>
<evidence type="ECO:0000313" key="7">
    <source>
        <dbReference type="EMBL" id="BAX52041.1"/>
    </source>
</evidence>
<reference evidence="9" key="2">
    <citation type="submission" date="2017-05" db="EMBL/GenBank/DDBJ databases">
        <title>Whole genome sequence of fish pathogenic bacteria, Photobacterium damselae subsp. piscicida, strain 91-197, isolated from hybrid striped bass (Morone sp.) in USA.</title>
        <authorList>
            <person name="Teru Y."/>
            <person name="Hikima J."/>
            <person name="Kono T."/>
            <person name="Sakai M."/>
            <person name="Takano T."/>
            <person name="Hawke J.P."/>
            <person name="Takeyama H."/>
            <person name="Aoki T."/>
        </authorList>
    </citation>
    <scope>NUCLEOTIDE SEQUENCE [LARGE SCALE GENOMIC DNA]</scope>
    <source>
        <strain evidence="9">91-197</strain>
    </source>
</reference>
<feature type="chain" id="PRO_5041531047" evidence="5">
    <location>
        <begin position="31"/>
        <end position="553"/>
    </location>
</feature>
<feature type="domain" description="Pesticidal crystal protein" evidence="6">
    <location>
        <begin position="68"/>
        <end position="273"/>
    </location>
</feature>
<dbReference type="InterPro" id="IPR005639">
    <property type="entry name" value="Pest_crys_dom_I"/>
</dbReference>
<dbReference type="Proteomes" id="UP000218676">
    <property type="component" value="Chromosome 1"/>
</dbReference>
<dbReference type="Proteomes" id="UP000516656">
    <property type="component" value="Chromosome 1"/>
</dbReference>
<dbReference type="EMBL" id="AP018045">
    <property type="protein sequence ID" value="BAX52041.1"/>
    <property type="molecule type" value="Genomic_DNA"/>
</dbReference>
<keyword evidence="2" id="KW-0800">Toxin</keyword>
<protein>
    <submittedName>
        <fullName evidence="7">Pesticidal crystal protein cry8Aa</fullName>
    </submittedName>
    <submittedName>
        <fullName evidence="8">Twin-arginine translocation pathway signal</fullName>
    </submittedName>
</protein>
<name>A0A1V1V8Y6_PHODP</name>
<dbReference type="GO" id="GO:0030435">
    <property type="term" value="P:sporulation resulting in formation of a cellular spore"/>
    <property type="evidence" value="ECO:0007669"/>
    <property type="project" value="UniProtKB-KW"/>
</dbReference>
<reference evidence="8 10" key="3">
    <citation type="submission" date="2020-09" db="EMBL/GenBank/DDBJ databases">
        <title>Complete, closed and curated genome sequences of Photobacterium damselae subsp. piscicida isolates from Australia indicate localised evolution and additional plasmid-borne pathogenicity mechanisms.</title>
        <authorList>
            <person name="Baseggio L."/>
            <person name="Silayeva O."/>
            <person name="Buller N."/>
            <person name="Landos M."/>
            <person name="Engelstaedter J."/>
            <person name="Barnes A.C."/>
        </authorList>
    </citation>
    <scope>NUCLEOTIDE SEQUENCE [LARGE SCALE GENOMIC DNA]</scope>
    <source>
        <strain evidence="8 10">AS-16-0540-1</strain>
    </source>
</reference>
<dbReference type="Pfam" id="PF03945">
    <property type="entry name" value="Endotoxin_N"/>
    <property type="match status" value="1"/>
</dbReference>
<evidence type="ECO:0000256" key="1">
    <source>
        <dbReference type="ARBA" id="ARBA00007819"/>
    </source>
</evidence>
<reference evidence="7" key="1">
    <citation type="journal article" date="2017" name="Genome Announc.">
        <title>Whole-Genome Sequence of Photobacterium damselae subsp. piscicida Strain 91-197, Isolated from Hybrid Striped Bass (Morone sp.) in the United States.</title>
        <authorList>
            <person name="Teru Y."/>
            <person name="Hikima J."/>
            <person name="Kono T."/>
            <person name="Sakai M."/>
            <person name="Takano T."/>
            <person name="Hawke J.P."/>
            <person name="Takeyama H."/>
            <person name="Aoki T."/>
        </authorList>
    </citation>
    <scope>NUCLEOTIDE SEQUENCE</scope>
    <source>
        <strain evidence="7">91-197</strain>
    </source>
</reference>
<gene>
    <name evidence="8" type="ORF">IC627_12360</name>
    <name evidence="7" type="ORF">PDPUS_1_00666</name>
</gene>
<accession>A0A1V1V8Y6</accession>
<evidence type="ECO:0000256" key="3">
    <source>
        <dbReference type="ARBA" id="ARBA00022969"/>
    </source>
</evidence>
<keyword evidence="3" id="KW-0749">Sporulation</keyword>
<dbReference type="GO" id="GO:0090729">
    <property type="term" value="F:toxin activity"/>
    <property type="evidence" value="ECO:0007669"/>
    <property type="project" value="UniProtKB-KW"/>
</dbReference>
<dbReference type="InterPro" id="IPR036716">
    <property type="entry name" value="Pest_crys_N_sf"/>
</dbReference>
<dbReference type="PANTHER" id="PTHR37003:SF2">
    <property type="entry name" value="PESTICIDAL CRYSTAL PROTEIN N-TERMINAL DOMAIN-CONTAINING PROTEIN"/>
    <property type="match status" value="1"/>
</dbReference>
<evidence type="ECO:0000313" key="9">
    <source>
        <dbReference type="Proteomes" id="UP000218676"/>
    </source>
</evidence>
<keyword evidence="5" id="KW-0732">Signal</keyword>
<dbReference type="SMR" id="A0A1V1V8Y6"/>
<evidence type="ECO:0000259" key="6">
    <source>
        <dbReference type="Pfam" id="PF03945"/>
    </source>
</evidence>
<comment type="similarity">
    <text evidence="1">Belongs to the delta endotoxin family.</text>
</comment>
<dbReference type="GO" id="GO:0001907">
    <property type="term" value="P:symbiont-mediated killing of host cell"/>
    <property type="evidence" value="ECO:0007669"/>
    <property type="project" value="InterPro"/>
</dbReference>
<evidence type="ECO:0000313" key="8">
    <source>
        <dbReference type="EMBL" id="QOD56039.1"/>
    </source>
</evidence>
<dbReference type="PANTHER" id="PTHR37003">
    <property type="entry name" value="ENDOTOXIN_N DOMAIN-CONTAINING PROTEIN-RELATED"/>
    <property type="match status" value="1"/>
</dbReference>
<dbReference type="AlphaFoldDB" id="A0A1V1V8Y6"/>
<dbReference type="SUPFAM" id="SSF56849">
    <property type="entry name" value="delta-Endotoxin (insectocide), N-terminal domain"/>
    <property type="match status" value="1"/>
</dbReference>
<dbReference type="InterPro" id="IPR038979">
    <property type="entry name" value="Pest_crys"/>
</dbReference>
<organism evidence="7 9">
    <name type="scientific">Photobacterium damsela subsp. piscicida</name>
    <name type="common">Pasteurella piscicida</name>
    <dbReference type="NCBI Taxonomy" id="38294"/>
    <lineage>
        <taxon>Bacteria</taxon>
        <taxon>Pseudomonadati</taxon>
        <taxon>Pseudomonadota</taxon>
        <taxon>Gammaproteobacteria</taxon>
        <taxon>Vibrionales</taxon>
        <taxon>Vibrionaceae</taxon>
        <taxon>Photobacterium</taxon>
    </lineage>
</organism>
<dbReference type="RefSeq" id="WP_086957604.1">
    <property type="nucleotide sequence ID" value="NZ_AP018045.1"/>
</dbReference>
<feature type="signal peptide" evidence="5">
    <location>
        <begin position="1"/>
        <end position="30"/>
    </location>
</feature>
<evidence type="ECO:0000256" key="5">
    <source>
        <dbReference type="SAM" id="SignalP"/>
    </source>
</evidence>
<evidence type="ECO:0000256" key="2">
    <source>
        <dbReference type="ARBA" id="ARBA00022656"/>
    </source>
</evidence>
<keyword evidence="4" id="KW-0843">Virulence</keyword>
<dbReference type="Gene3D" id="1.20.190.10">
    <property type="entry name" value="Pesticidal crystal protein, N-terminal domain"/>
    <property type="match status" value="1"/>
</dbReference>
<evidence type="ECO:0000313" key="10">
    <source>
        <dbReference type="Proteomes" id="UP000516656"/>
    </source>
</evidence>
<dbReference type="EMBL" id="CP061854">
    <property type="protein sequence ID" value="QOD56039.1"/>
    <property type="molecule type" value="Genomic_DNA"/>
</dbReference>
<evidence type="ECO:0000256" key="4">
    <source>
        <dbReference type="ARBA" id="ARBA00023026"/>
    </source>
</evidence>
<sequence length="553" mass="63502">MDNFTNERRLALKKLSALIALALFSGNSRANVVLHGDNFDSTGVSVKAAFPDFSTDDIIEDFKLSLAFALHYVPYIGDILSFLVHLLWPSSQKDIWEEIREKVEKLIDQKLSEDTYERLKQVLEGLEGVLKQYLKTIQAGASDDEIKIHFLAANLFFINQRPWFQQKNHEYVLYPLFSIFASLHLTLLRDGLINGKHLFSNNEYELLKKDMKEYTKSYSDYLLKTVDAERYKLKEHSPPVGQHKTEYYNYFADFNAVTIKYCDDYIEMFRQMDVDLNPQAFEFDRTQFKNIFSKAYGTADDWDGTCRGFARGGMGVQSIYTQPSESFNSIFLDFFDGRPVNLNVAYPDGKGPYNLDKHRVNSTQVIADYHRGVETRTVAIEAIDGEIFPISSVILKSGSIPSHLTLLDTNGKSYNLWNSYEAFQQDEVKVSFAPRRLSTITAWSHSRYYHYALGCMILGFSWVPPKNKTPALLRQHYKSMLTEPDLDELSRIHHIDALDYIKPKDESQRDQYWSELNDIADKNQVEQERNGGAIGGAALTGLIGSVLLKRFIK</sequence>